<dbReference type="CDD" id="cd07102">
    <property type="entry name" value="ALDH_EDX86601"/>
    <property type="match status" value="1"/>
</dbReference>
<dbReference type="Pfam" id="PF00171">
    <property type="entry name" value="Aldedh"/>
    <property type="match status" value="1"/>
</dbReference>
<dbReference type="EC" id="1.2.1.3" evidence="3"/>
<dbReference type="InterPro" id="IPR015590">
    <property type="entry name" value="Aldehyde_DH_dom"/>
</dbReference>
<dbReference type="InterPro" id="IPR016162">
    <property type="entry name" value="Ald_DH_N"/>
</dbReference>
<reference evidence="3" key="1">
    <citation type="submission" date="2018-06" db="EMBL/GenBank/DDBJ databases">
        <authorList>
            <person name="Zhirakovskaya E."/>
        </authorList>
    </citation>
    <scope>NUCLEOTIDE SEQUENCE</scope>
</reference>
<name>A0A3B0XR75_9ZZZZ</name>
<proteinExistence type="predicted"/>
<keyword evidence="1 3" id="KW-0560">Oxidoreductase</keyword>
<dbReference type="PROSITE" id="PS00070">
    <property type="entry name" value="ALDEHYDE_DEHYDR_CYS"/>
    <property type="match status" value="1"/>
</dbReference>
<dbReference type="PROSITE" id="PS00687">
    <property type="entry name" value="ALDEHYDE_DEHYDR_GLU"/>
    <property type="match status" value="1"/>
</dbReference>
<evidence type="ECO:0000256" key="1">
    <source>
        <dbReference type="ARBA" id="ARBA00023002"/>
    </source>
</evidence>
<dbReference type="Gene3D" id="3.40.309.10">
    <property type="entry name" value="Aldehyde Dehydrogenase, Chain A, domain 2"/>
    <property type="match status" value="1"/>
</dbReference>
<dbReference type="InterPro" id="IPR016161">
    <property type="entry name" value="Ald_DH/histidinol_DH"/>
</dbReference>
<dbReference type="InterPro" id="IPR029510">
    <property type="entry name" value="Ald_DH_CS_GLU"/>
</dbReference>
<dbReference type="Gene3D" id="3.40.605.10">
    <property type="entry name" value="Aldehyde Dehydrogenase, Chain A, domain 1"/>
    <property type="match status" value="1"/>
</dbReference>
<accession>A0A3B0XR75</accession>
<evidence type="ECO:0000313" key="3">
    <source>
        <dbReference type="EMBL" id="VAW67200.1"/>
    </source>
</evidence>
<dbReference type="InterPro" id="IPR016163">
    <property type="entry name" value="Ald_DH_C"/>
</dbReference>
<gene>
    <name evidence="3" type="ORF">MNBD_GAMMA08-1345</name>
</gene>
<protein>
    <submittedName>
        <fullName evidence="3">Aldehyde dehydrogenase</fullName>
        <ecNumber evidence="3">1.2.1.3</ecNumber>
    </submittedName>
</protein>
<dbReference type="EMBL" id="UOFH01000375">
    <property type="protein sequence ID" value="VAW67200.1"/>
    <property type="molecule type" value="Genomic_DNA"/>
</dbReference>
<dbReference type="PANTHER" id="PTHR11699">
    <property type="entry name" value="ALDEHYDE DEHYDROGENASE-RELATED"/>
    <property type="match status" value="1"/>
</dbReference>
<dbReference type="GO" id="GO:0004029">
    <property type="term" value="F:aldehyde dehydrogenase (NAD+) activity"/>
    <property type="evidence" value="ECO:0007669"/>
    <property type="project" value="UniProtKB-EC"/>
</dbReference>
<feature type="domain" description="Aldehyde dehydrogenase" evidence="2">
    <location>
        <begin position="2"/>
        <end position="455"/>
    </location>
</feature>
<dbReference type="FunFam" id="3.40.309.10:FF:000009">
    <property type="entry name" value="Aldehyde dehydrogenase A"/>
    <property type="match status" value="1"/>
</dbReference>
<dbReference type="AlphaFoldDB" id="A0A3B0XR75"/>
<sequence length="461" mass="51127">MKIKIISPIDNTIFAERNTAEKNEIEMVLQKAKSAKENWKSKGVSQRAKLCHLAIDNMLANKDEIAREITLQIGRPIKYAAGELRGLEERARYMIDIAENELKDLQLSDKKNYTRYIKKEPLGIVLTIAPWNYPYLTAVNSIIPALMAGNCVILKHSAQTLLCAEQFYNAFEKAGLEEGVFQYLHLDHQQTIELSKHELINFISFTGSVAGGKIIESAVAGLFKGVGLELGGKDPAYVRCDANINSAVENLVEGAFFNSGQSCCGVERIYLHESIYDEFVNKFIALVNEFILGDPTDLKTTLGPMVNSKSADYVRQQIAQACEMGATPCIDESQFAKSKKGSPYLAPQVLINVNHDMSIMKDESFGPVIGLMKVSNDEEAVQLMNDSKFGLTASVWARDENAALNMADKLQTGTVFMNQCDYLDPELAWVGIKCSGRGCSLSAFGYQQLTRPKSINFKIKN</sequence>
<organism evidence="3">
    <name type="scientific">hydrothermal vent metagenome</name>
    <dbReference type="NCBI Taxonomy" id="652676"/>
    <lineage>
        <taxon>unclassified sequences</taxon>
        <taxon>metagenomes</taxon>
        <taxon>ecological metagenomes</taxon>
    </lineage>
</organism>
<dbReference type="SUPFAM" id="SSF53720">
    <property type="entry name" value="ALDH-like"/>
    <property type="match status" value="1"/>
</dbReference>
<dbReference type="InterPro" id="IPR016160">
    <property type="entry name" value="Ald_DH_CS_CYS"/>
</dbReference>
<evidence type="ECO:0000259" key="2">
    <source>
        <dbReference type="Pfam" id="PF00171"/>
    </source>
</evidence>